<dbReference type="Proteomes" id="UP001054945">
    <property type="component" value="Unassembled WGS sequence"/>
</dbReference>
<reference evidence="1 2" key="1">
    <citation type="submission" date="2021-06" db="EMBL/GenBank/DDBJ databases">
        <title>Caerostris extrusa draft genome.</title>
        <authorList>
            <person name="Kono N."/>
            <person name="Arakawa K."/>
        </authorList>
    </citation>
    <scope>NUCLEOTIDE SEQUENCE [LARGE SCALE GENOMIC DNA]</scope>
</reference>
<evidence type="ECO:0000313" key="1">
    <source>
        <dbReference type="EMBL" id="GIY89091.1"/>
    </source>
</evidence>
<evidence type="ECO:0000313" key="2">
    <source>
        <dbReference type="Proteomes" id="UP001054945"/>
    </source>
</evidence>
<protein>
    <submittedName>
        <fullName evidence="1">Uncharacterized protein</fullName>
    </submittedName>
</protein>
<proteinExistence type="predicted"/>
<keyword evidence="2" id="KW-1185">Reference proteome</keyword>
<name>A0AAV4X1K2_CAEEX</name>
<organism evidence="1 2">
    <name type="scientific">Caerostris extrusa</name>
    <name type="common">Bark spider</name>
    <name type="synonym">Caerostris bankana</name>
    <dbReference type="NCBI Taxonomy" id="172846"/>
    <lineage>
        <taxon>Eukaryota</taxon>
        <taxon>Metazoa</taxon>
        <taxon>Ecdysozoa</taxon>
        <taxon>Arthropoda</taxon>
        <taxon>Chelicerata</taxon>
        <taxon>Arachnida</taxon>
        <taxon>Araneae</taxon>
        <taxon>Araneomorphae</taxon>
        <taxon>Entelegynae</taxon>
        <taxon>Araneoidea</taxon>
        <taxon>Araneidae</taxon>
        <taxon>Caerostris</taxon>
    </lineage>
</organism>
<comment type="caution">
    <text evidence="1">The sequence shown here is derived from an EMBL/GenBank/DDBJ whole genome shotgun (WGS) entry which is preliminary data.</text>
</comment>
<dbReference type="AlphaFoldDB" id="A0AAV4X1K2"/>
<dbReference type="EMBL" id="BPLR01017153">
    <property type="protein sequence ID" value="GIY89091.1"/>
    <property type="molecule type" value="Genomic_DNA"/>
</dbReference>
<sequence length="201" mass="23765">MKTFKFVLCTALAVAFWIWCLYQSFLYKNYSDTTLLLPYVVIQFAFKKRTLKKKITFEISQQTDFDTVEFSKIETCDKFTSTDDLKDYFLPNKDIVLTNVNEPMDNSEYGLQSNIAFNPVQNSISYVNNGLQLSSEPTSSIALSVKTHTEIYSVDSEEDDTPRRKRFNMYPKRCEFIKNIRSKWQKLKLKRQTRVKYERLQ</sequence>
<gene>
    <name evidence="1" type="ORF">CEXT_509051</name>
</gene>
<accession>A0AAV4X1K2</accession>